<keyword evidence="13" id="KW-0418">Kinase</keyword>
<evidence type="ECO:0000259" key="22">
    <source>
        <dbReference type="PROSITE" id="PS50011"/>
    </source>
</evidence>
<keyword evidence="16 21" id="KW-0472">Membrane</keyword>
<feature type="binding site" evidence="19">
    <location>
        <position position="390"/>
    </location>
    <ligand>
        <name>ATP</name>
        <dbReference type="ChEBI" id="CHEBI:30616"/>
    </ligand>
</feature>
<dbReference type="PANTHER" id="PTHR27007">
    <property type="match status" value="1"/>
</dbReference>
<evidence type="ECO:0000256" key="13">
    <source>
        <dbReference type="ARBA" id="ARBA00022777"/>
    </source>
</evidence>
<keyword evidence="11" id="KW-0430">Lectin</keyword>
<proteinExistence type="inferred from homology"/>
<evidence type="ECO:0000256" key="8">
    <source>
        <dbReference type="ARBA" id="ARBA00022679"/>
    </source>
</evidence>
<evidence type="ECO:0000313" key="24">
    <source>
        <dbReference type="Proteomes" id="UP000289738"/>
    </source>
</evidence>
<dbReference type="PROSITE" id="PS00307">
    <property type="entry name" value="LECTIN_LEGUME_BETA"/>
    <property type="match status" value="1"/>
</dbReference>
<dbReference type="Pfam" id="PF00139">
    <property type="entry name" value="Lectin_legB"/>
    <property type="match status" value="3"/>
</dbReference>
<evidence type="ECO:0000256" key="6">
    <source>
        <dbReference type="ARBA" id="ARBA00022475"/>
    </source>
</evidence>
<dbReference type="GO" id="GO:0004674">
    <property type="term" value="F:protein serine/threonine kinase activity"/>
    <property type="evidence" value="ECO:0007669"/>
    <property type="project" value="UniProtKB-KW"/>
</dbReference>
<dbReference type="InterPro" id="IPR019825">
    <property type="entry name" value="Lectin_legB_Mn/Ca_BS"/>
</dbReference>
<evidence type="ECO:0000256" key="19">
    <source>
        <dbReference type="PROSITE-ProRule" id="PRU10141"/>
    </source>
</evidence>
<comment type="similarity">
    <text evidence="4">In the C-terminal section; belongs to the protein kinase superfamily. Ser/Thr protein kinase family.</text>
</comment>
<feature type="binding site" evidence="19">
    <location>
        <position position="1675"/>
    </location>
    <ligand>
        <name>ATP</name>
        <dbReference type="ChEBI" id="CHEBI:30616"/>
    </ligand>
</feature>
<dbReference type="STRING" id="3818.A0A444YVI5"/>
<dbReference type="GO" id="GO:0005886">
    <property type="term" value="C:plasma membrane"/>
    <property type="evidence" value="ECO:0007669"/>
    <property type="project" value="UniProtKB-SubCell"/>
</dbReference>
<evidence type="ECO:0000256" key="5">
    <source>
        <dbReference type="ARBA" id="ARBA00012513"/>
    </source>
</evidence>
<dbReference type="InterPro" id="IPR017441">
    <property type="entry name" value="Protein_kinase_ATP_BS"/>
</dbReference>
<dbReference type="Gene3D" id="2.60.120.200">
    <property type="match status" value="3"/>
</dbReference>
<dbReference type="InterPro" id="IPR001220">
    <property type="entry name" value="Legume_lectin_dom"/>
</dbReference>
<dbReference type="CDD" id="cd06899">
    <property type="entry name" value="lectin_legume_LecRK_Arcelin_ConA"/>
    <property type="match status" value="3"/>
</dbReference>
<evidence type="ECO:0000256" key="16">
    <source>
        <dbReference type="ARBA" id="ARBA00023136"/>
    </source>
</evidence>
<evidence type="ECO:0000256" key="11">
    <source>
        <dbReference type="ARBA" id="ARBA00022734"/>
    </source>
</evidence>
<dbReference type="Pfam" id="PF00069">
    <property type="entry name" value="Pkinase"/>
    <property type="match status" value="3"/>
</dbReference>
<comment type="similarity">
    <text evidence="3">In the N-terminal section; belongs to the leguminous lectin family.</text>
</comment>
<feature type="region of interest" description="Disordered" evidence="20">
    <location>
        <begin position="1923"/>
        <end position="1952"/>
    </location>
</feature>
<dbReference type="GO" id="GO:0030246">
    <property type="term" value="F:carbohydrate binding"/>
    <property type="evidence" value="ECO:0007669"/>
    <property type="project" value="UniProtKB-KW"/>
</dbReference>
<sequence>MASLSSSHQFFNNLVPSILHLLLLITLSSLPILVHPLSFNITNFDDPASASQMAYEGDARSSNGSIDLNKVIYDFRVGRAIYGQPLHLWDSATKALTSFSTSFTFTIDAVNDTKIGDGFVFYLAPLGYQIPPNSAGGTFALFNQTTNLVNQPQNHVVAVEFDTFIGSIDPPFQHVGIDDNSLTSLATAKFDVDKNLGVKCFALISYEASTKTLAVSWSFSGSSRNKTIAAASTSNSLSYNIDLMQALPEWVNFGFSSSTGLSTERNVIYSWQFHSTLGGEMGKVQNKKLNIVVVVVPVVVTVVLLTVVVVVGLLIIKKRRRTNEEGGGEYPGQFPVEFDLDRATIPRRFDYKELVAATNGFAEDKRLGQGGSGEVYKGVLSYLGRVVAVKRIFADFENSERVFHNEVRIISRLIHKNLVQFIGWCHEEGELLLVFEFMPNGSLDTHLFGNKKTLAWNLRYKAAIGVATALHYLHEDAEQCVLHRDIKSANVLLDNDFNTKLGDFGMAKLVDPRLRTQRTGVVGTYGYLAPEYINGGRASKESDLYSFGVVALEIASGRRTFRDGEFHVPITNWIWQLYVDGNLMSGADERLCKDFNVNEMMSLLTVGLWCTHPDVKQRPKAAQVIKVLQLEAPLPDIPKDVRYNNVVLPQHSNIVQQPPHHSLESPPDITTSLVYGGRDVESASKDMAYEGDAKVANGFIELNRYDYYRTGRAVYSQPLHLWDSSAKILTDFTTSFRFTIQGPESNSSDYNVLADGFAFHMAPLSFTTPPNSAGGNFGLFNISTHFGISQNQMFMVEFDTFQNKDYDPLELEHHVGINENSVKSINYTKFDIEGNIGKQGHALITYNSSSKNLVVSWSFNGASTHTLSCEIDLSKILPEYVTVGFSAATGYRSNTQHNIHSWEFNSTLDSSDSEVTRKKRQKRIIEIVAMTCLIIVLVLMVCVCLIKKRIAKLLHDDGNRRHKVSVSNDLDEASLPRRFKCKELVQATNEFSNDRKLGSGGSSQVYKGFLSHSGRAVAVKRIFADIQGGEKIFINEVKIISRLIHRNLVQFIGWCHNKQEFFLVFEYMPNGSLDTHLFGSRRTLAWDVRYKMALGIATALHYLHEDAEQCVLHRDIKSANILLDTDFSTKLCDFGMAKLVDPRLKTQRTGVVGTYGYLAPEYLNGGRASKESDIYSFGIVALEIACGRKTYQDGEYHIPLVKWVWQLHVEGNILNAADEGLNKNFDELQMTCLLIVGLWCTNPNDKERPKAAQVIKVLQLESPLPELQHDMHDHPLQLTMVKFRNSSQSSPITNSLVNDGLCFHLHNCTMFSSLLLLLLTLFPSNVDPLHFNIINFSSVENASKDMAYEGDAKVANNGFIELTSYDFYRTGRAIYGQPFHLWDSSTKVLTDFTTSFTFTIHGSESNGSVLADGFAFHMAPLSFTTPPNSAGGNFGLFNISTQFGIPQNQMFMVEFDTYQNKDYDPLDLVQHVGINKNSLKSINYTKFDIEGNNGKQGHALITYNSSTKNLLVSWSFDGASTHTLSCEIDLSEILPEYVTVGFSAATGRRSNTQHNIHSWEFNSTLDSTDSEVKRKKRQKRIIEIAMTCSIIVLVLMVCVCLIKKRIAKLLHDDGNRRYKVVANDLDEASLPRRFEYKELAQATNEFSNDRKLGSGGSSQVYKGFLSHSGRAVAVKRIFADIQGGEKIFINEVKIISRLIHRNLVQFIGWCHNKQEFFLIFEYMPNGSLDTHLFGNRRALPWDARYKIALGVATALHYLHEDAEQCVLHRDIKSANILLDTDFSTKLCDFGMAKLVDPRLKTQRTGVGYLAPEYLNGGRASKESDIYSFGIVALEIACGRKTYQDGEYHIPLVKWVWQLYVEGNILNVADEGLNKNFDELQMTCLLIVGLWCTNPNAKERLKAAQVIKVLQLESPLPALPHDMHDHPLQPTMENFRNSSQSSPITNSLVNDGR</sequence>
<dbReference type="SMART" id="SM00220">
    <property type="entry name" value="S_TKc"/>
    <property type="match status" value="3"/>
</dbReference>
<keyword evidence="17" id="KW-0675">Receptor</keyword>
<evidence type="ECO:0000256" key="7">
    <source>
        <dbReference type="ARBA" id="ARBA00022527"/>
    </source>
</evidence>
<name>A0A444YVI5_ARAHY</name>
<evidence type="ECO:0000256" key="17">
    <source>
        <dbReference type="ARBA" id="ARBA00023170"/>
    </source>
</evidence>
<keyword evidence="18" id="KW-0325">Glycoprotein</keyword>
<protein>
    <recommendedName>
        <fullName evidence="5">non-specific serine/threonine protein kinase</fullName>
        <ecNumber evidence="5">2.7.11.1</ecNumber>
    </recommendedName>
</protein>
<feature type="compositionally biased region" description="Polar residues" evidence="20">
    <location>
        <begin position="1930"/>
        <end position="1952"/>
    </location>
</feature>
<evidence type="ECO:0000256" key="2">
    <source>
        <dbReference type="ARBA" id="ARBA00007606"/>
    </source>
</evidence>
<feature type="transmembrane region" description="Helical" evidence="21">
    <location>
        <begin position="14"/>
        <end position="34"/>
    </location>
</feature>
<dbReference type="FunFam" id="1.10.510.10:FF:000522">
    <property type="entry name" value="L-type lectin-domain containing receptor kinase IX.1"/>
    <property type="match status" value="3"/>
</dbReference>
<keyword evidence="9 21" id="KW-0812">Transmembrane</keyword>
<dbReference type="Gene3D" id="3.30.200.20">
    <property type="entry name" value="Phosphorylase Kinase, domain 1"/>
    <property type="match status" value="3"/>
</dbReference>
<dbReference type="Gene3D" id="1.10.510.10">
    <property type="entry name" value="Transferase(Phosphotransferase) domain 1"/>
    <property type="match status" value="3"/>
</dbReference>
<dbReference type="PROSITE" id="PS50011">
    <property type="entry name" value="PROTEIN_KINASE_DOM"/>
    <property type="match status" value="3"/>
</dbReference>
<dbReference type="SUPFAM" id="SSF49899">
    <property type="entry name" value="Concanavalin A-like lectins/glucanases"/>
    <property type="match status" value="3"/>
</dbReference>
<dbReference type="InterPro" id="IPR000985">
    <property type="entry name" value="Lectin_LegA_CS"/>
</dbReference>
<keyword evidence="10" id="KW-0732">Signal</keyword>
<dbReference type="GO" id="GO:0005524">
    <property type="term" value="F:ATP binding"/>
    <property type="evidence" value="ECO:0007669"/>
    <property type="project" value="UniProtKB-UniRule"/>
</dbReference>
<feature type="transmembrane region" description="Helical" evidence="21">
    <location>
        <begin position="291"/>
        <end position="316"/>
    </location>
</feature>
<dbReference type="PROSITE" id="PS00107">
    <property type="entry name" value="PROTEIN_KINASE_ATP"/>
    <property type="match status" value="3"/>
</dbReference>
<dbReference type="PROSITE" id="PS00108">
    <property type="entry name" value="PROTEIN_KINASE_ST"/>
    <property type="match status" value="3"/>
</dbReference>
<dbReference type="InterPro" id="IPR000719">
    <property type="entry name" value="Prot_kinase_dom"/>
</dbReference>
<feature type="binding site" evidence="19">
    <location>
        <position position="1020"/>
    </location>
    <ligand>
        <name>ATP</name>
        <dbReference type="ChEBI" id="CHEBI:30616"/>
    </ligand>
</feature>
<keyword evidence="8" id="KW-0808">Transferase</keyword>
<dbReference type="Proteomes" id="UP000289738">
    <property type="component" value="Chromosome B06"/>
</dbReference>
<evidence type="ECO:0000256" key="15">
    <source>
        <dbReference type="ARBA" id="ARBA00022989"/>
    </source>
</evidence>
<dbReference type="InterPro" id="IPR013320">
    <property type="entry name" value="ConA-like_dom_sf"/>
</dbReference>
<dbReference type="EC" id="2.7.11.1" evidence="5"/>
<evidence type="ECO:0000256" key="9">
    <source>
        <dbReference type="ARBA" id="ARBA00022692"/>
    </source>
</evidence>
<evidence type="ECO:0000256" key="10">
    <source>
        <dbReference type="ARBA" id="ARBA00022729"/>
    </source>
</evidence>
<evidence type="ECO:0000256" key="3">
    <source>
        <dbReference type="ARBA" id="ARBA00008536"/>
    </source>
</evidence>
<dbReference type="InterPro" id="IPR008271">
    <property type="entry name" value="Ser/Thr_kinase_AS"/>
</dbReference>
<feature type="domain" description="Protein kinase" evidence="22">
    <location>
        <begin position="991"/>
        <end position="1267"/>
    </location>
</feature>
<dbReference type="InterPro" id="IPR050528">
    <property type="entry name" value="L-type_Lectin-RKs"/>
</dbReference>
<keyword evidence="7" id="KW-0723">Serine/threonine-protein kinase</keyword>
<keyword evidence="6" id="KW-1003">Cell membrane</keyword>
<dbReference type="PROSITE" id="PS00308">
    <property type="entry name" value="LECTIN_LEGUME_ALPHA"/>
    <property type="match status" value="3"/>
</dbReference>
<evidence type="ECO:0000256" key="20">
    <source>
        <dbReference type="SAM" id="MobiDB-lite"/>
    </source>
</evidence>
<evidence type="ECO:0000256" key="14">
    <source>
        <dbReference type="ARBA" id="ARBA00022840"/>
    </source>
</evidence>
<organism evidence="23 24">
    <name type="scientific">Arachis hypogaea</name>
    <name type="common">Peanut</name>
    <dbReference type="NCBI Taxonomy" id="3818"/>
    <lineage>
        <taxon>Eukaryota</taxon>
        <taxon>Viridiplantae</taxon>
        <taxon>Streptophyta</taxon>
        <taxon>Embryophyta</taxon>
        <taxon>Tracheophyta</taxon>
        <taxon>Spermatophyta</taxon>
        <taxon>Magnoliopsida</taxon>
        <taxon>eudicotyledons</taxon>
        <taxon>Gunneridae</taxon>
        <taxon>Pentapetalae</taxon>
        <taxon>rosids</taxon>
        <taxon>fabids</taxon>
        <taxon>Fabales</taxon>
        <taxon>Fabaceae</taxon>
        <taxon>Papilionoideae</taxon>
        <taxon>50 kb inversion clade</taxon>
        <taxon>dalbergioids sensu lato</taxon>
        <taxon>Dalbergieae</taxon>
        <taxon>Pterocarpus clade</taxon>
        <taxon>Arachis</taxon>
    </lineage>
</organism>
<keyword evidence="12 19" id="KW-0547">Nucleotide-binding</keyword>
<gene>
    <name evidence="23" type="ORF">Ahy_B06g085731</name>
</gene>
<comment type="similarity">
    <text evidence="2">Belongs to the leguminous lectin family.</text>
</comment>
<comment type="caution">
    <text evidence="23">The sequence shown here is derived from an EMBL/GenBank/DDBJ whole genome shotgun (WGS) entry which is preliminary data.</text>
</comment>
<keyword evidence="14 19" id="KW-0067">ATP-binding</keyword>
<feature type="domain" description="Protein kinase" evidence="22">
    <location>
        <begin position="361"/>
        <end position="634"/>
    </location>
</feature>
<feature type="transmembrane region" description="Helical" evidence="21">
    <location>
        <begin position="927"/>
        <end position="946"/>
    </location>
</feature>
<dbReference type="FunFam" id="3.30.200.20:FF:000529">
    <property type="entry name" value="L-type lectin-domain containing receptor kinase IX.1"/>
    <property type="match status" value="1"/>
</dbReference>
<feature type="transmembrane region" description="Helical" evidence="21">
    <location>
        <begin position="1581"/>
        <end position="1602"/>
    </location>
</feature>
<evidence type="ECO:0000256" key="12">
    <source>
        <dbReference type="ARBA" id="ARBA00022741"/>
    </source>
</evidence>
<dbReference type="EMBL" id="SDMP01000016">
    <property type="protein sequence ID" value="RYR05908.1"/>
    <property type="molecule type" value="Genomic_DNA"/>
</dbReference>
<keyword evidence="15 21" id="KW-1133">Transmembrane helix</keyword>
<keyword evidence="24" id="KW-1185">Reference proteome</keyword>
<dbReference type="InterPro" id="IPR011009">
    <property type="entry name" value="Kinase-like_dom_sf"/>
</dbReference>
<evidence type="ECO:0000256" key="21">
    <source>
        <dbReference type="SAM" id="Phobius"/>
    </source>
</evidence>
<comment type="subcellular location">
    <subcellularLocation>
        <location evidence="1">Cell membrane</location>
        <topology evidence="1">Single-pass type I membrane protein</topology>
    </subcellularLocation>
</comment>
<accession>A0A444YVI5</accession>
<feature type="domain" description="Protein kinase" evidence="22">
    <location>
        <begin position="1646"/>
        <end position="1918"/>
    </location>
</feature>
<reference evidence="23 24" key="1">
    <citation type="submission" date="2019-01" db="EMBL/GenBank/DDBJ databases">
        <title>Sequencing of cultivated peanut Arachis hypogaea provides insights into genome evolution and oil improvement.</title>
        <authorList>
            <person name="Chen X."/>
        </authorList>
    </citation>
    <scope>NUCLEOTIDE SEQUENCE [LARGE SCALE GENOMIC DNA]</scope>
    <source>
        <strain evidence="24">cv. Fuhuasheng</strain>
        <tissue evidence="23">Leaves</tissue>
    </source>
</reference>
<evidence type="ECO:0000256" key="4">
    <source>
        <dbReference type="ARBA" id="ARBA00010217"/>
    </source>
</evidence>
<evidence type="ECO:0000313" key="23">
    <source>
        <dbReference type="EMBL" id="RYR05908.1"/>
    </source>
</evidence>
<evidence type="ECO:0000256" key="1">
    <source>
        <dbReference type="ARBA" id="ARBA00004251"/>
    </source>
</evidence>
<dbReference type="SUPFAM" id="SSF56112">
    <property type="entry name" value="Protein kinase-like (PK-like)"/>
    <property type="match status" value="3"/>
</dbReference>
<evidence type="ECO:0000256" key="18">
    <source>
        <dbReference type="ARBA" id="ARBA00023180"/>
    </source>
</evidence>